<evidence type="ECO:0000256" key="8">
    <source>
        <dbReference type="ARBA" id="ARBA00022598"/>
    </source>
</evidence>
<keyword evidence="7 17" id="KW-0963">Cytoplasm</keyword>
<evidence type="ECO:0000256" key="4">
    <source>
        <dbReference type="ARBA" id="ARBA00010416"/>
    </source>
</evidence>
<evidence type="ECO:0000256" key="14">
    <source>
        <dbReference type="ARBA" id="ARBA00030398"/>
    </source>
</evidence>
<evidence type="ECO:0000256" key="11">
    <source>
        <dbReference type="ARBA" id="ARBA00022960"/>
    </source>
</evidence>
<accession>A0ABW4YKP2</accession>
<keyword evidence="13 17" id="KW-0961">Cell wall biogenesis/degradation</keyword>
<gene>
    <name evidence="17 21" type="primary">murD</name>
    <name evidence="21" type="ORF">ACFSJH_10865</name>
</gene>
<dbReference type="SUPFAM" id="SSF51984">
    <property type="entry name" value="MurCD N-terminal domain"/>
    <property type="match status" value="1"/>
</dbReference>
<evidence type="ECO:0000256" key="16">
    <source>
        <dbReference type="ARBA" id="ARBA00047632"/>
    </source>
</evidence>
<dbReference type="Pfam" id="PF21799">
    <property type="entry name" value="MurD-like_N"/>
    <property type="match status" value="1"/>
</dbReference>
<sequence>MYHPSSYSNKRVVVLGMARSGASIAKLFHQYGAKVTINDMKDRKLCSEADELEQMGIIVICGSHPADLVTSETALLIKNPGIPYSAPPVIAAQQLQIPIITEVEAAYYLSPAPIIGITGSNGKTTTTSLTGLLLKAAGLLPIVAGNIGRPLSEAAHEATVNDWLVAELSSFQLKGTVNFQPHIAVLLNISETHLDYHGSMDDYVTAKSNIFRNQTTTDYAIWNADDPLCNRMIEKSDAKKIPFSLYEQLPYGVYVSPPYKKDAAEPLNTDPSLLEERYIVYREEASDSEIEQEAVQIVKVRDLSIPGKHNVANALAALAIVIATGVKPQQVVAELCQFKGVEHRLEFVREMNGVAYYNDSKATNAVATMMSVSSLPEKVILIAGGLDRGSDYSELLPLMKERVKAVVLLGQTRFKLAEIAKQAGLICIEIVEPDEDVEKVMQQATRKAASLANPGDIVLLSPACASWDMFDSFEQRGSMFKNSTHTL</sequence>
<dbReference type="Pfam" id="PF08245">
    <property type="entry name" value="Mur_ligase_M"/>
    <property type="match status" value="1"/>
</dbReference>
<dbReference type="GO" id="GO:0008764">
    <property type="term" value="F:UDP-N-acetylmuramoylalanine-D-glutamate ligase activity"/>
    <property type="evidence" value="ECO:0007669"/>
    <property type="project" value="UniProtKB-EC"/>
</dbReference>
<keyword evidence="22" id="KW-1185">Reference proteome</keyword>
<evidence type="ECO:0000256" key="7">
    <source>
        <dbReference type="ARBA" id="ARBA00022490"/>
    </source>
</evidence>
<dbReference type="SUPFAM" id="SSF53623">
    <property type="entry name" value="MurD-like peptide ligases, catalytic domain"/>
    <property type="match status" value="1"/>
</dbReference>
<evidence type="ECO:0000256" key="10">
    <source>
        <dbReference type="ARBA" id="ARBA00022840"/>
    </source>
</evidence>
<evidence type="ECO:0000256" key="2">
    <source>
        <dbReference type="ARBA" id="ARBA00004496"/>
    </source>
</evidence>
<reference evidence="22" key="1">
    <citation type="journal article" date="2019" name="Int. J. Syst. Evol. Microbiol.">
        <title>The Global Catalogue of Microorganisms (GCM) 10K type strain sequencing project: providing services to taxonomists for standard genome sequencing and annotation.</title>
        <authorList>
            <consortium name="The Broad Institute Genomics Platform"/>
            <consortium name="The Broad Institute Genome Sequencing Center for Infectious Disease"/>
            <person name="Wu L."/>
            <person name="Ma J."/>
        </authorList>
    </citation>
    <scope>NUCLEOTIDE SEQUENCE [LARGE SCALE GENOMIC DNA]</scope>
    <source>
        <strain evidence="22">GH52</strain>
    </source>
</reference>
<dbReference type="SUPFAM" id="SSF53244">
    <property type="entry name" value="MurD-like peptide ligases, peptide-binding domain"/>
    <property type="match status" value="1"/>
</dbReference>
<dbReference type="RefSeq" id="WP_377772191.1">
    <property type="nucleotide sequence ID" value="NZ_JBHUHO010000030.1"/>
</dbReference>
<dbReference type="NCBIfam" id="TIGR01087">
    <property type="entry name" value="murD"/>
    <property type="match status" value="1"/>
</dbReference>
<keyword evidence="12 17" id="KW-0573">Peptidoglycan synthesis</keyword>
<evidence type="ECO:0000256" key="1">
    <source>
        <dbReference type="ARBA" id="ARBA00002734"/>
    </source>
</evidence>
<keyword evidence="8 17" id="KW-0436">Ligase</keyword>
<proteinExistence type="inferred from homology"/>
<evidence type="ECO:0000256" key="15">
    <source>
        <dbReference type="ARBA" id="ARBA00032324"/>
    </source>
</evidence>
<dbReference type="Pfam" id="PF02875">
    <property type="entry name" value="Mur_ligase_C"/>
    <property type="match status" value="1"/>
</dbReference>
<evidence type="ECO:0000256" key="12">
    <source>
        <dbReference type="ARBA" id="ARBA00022984"/>
    </source>
</evidence>
<evidence type="ECO:0000256" key="3">
    <source>
        <dbReference type="ARBA" id="ARBA00004752"/>
    </source>
</evidence>
<comment type="catalytic activity">
    <reaction evidence="16 17 18">
        <text>UDP-N-acetyl-alpha-D-muramoyl-L-alanine + D-glutamate + ATP = UDP-N-acetyl-alpha-D-muramoyl-L-alanyl-D-glutamate + ADP + phosphate + H(+)</text>
        <dbReference type="Rhea" id="RHEA:16429"/>
        <dbReference type="ChEBI" id="CHEBI:15378"/>
        <dbReference type="ChEBI" id="CHEBI:29986"/>
        <dbReference type="ChEBI" id="CHEBI:30616"/>
        <dbReference type="ChEBI" id="CHEBI:43474"/>
        <dbReference type="ChEBI" id="CHEBI:83898"/>
        <dbReference type="ChEBI" id="CHEBI:83900"/>
        <dbReference type="ChEBI" id="CHEBI:456216"/>
        <dbReference type="EC" id="6.3.2.9"/>
    </reaction>
</comment>
<dbReference type="InterPro" id="IPR005762">
    <property type="entry name" value="MurD"/>
</dbReference>
<keyword evidence="17 18" id="KW-0132">Cell division</keyword>
<dbReference type="EC" id="6.3.2.9" evidence="5 17"/>
<dbReference type="PANTHER" id="PTHR43692:SF1">
    <property type="entry name" value="UDP-N-ACETYLMURAMOYLALANINE--D-GLUTAMATE LIGASE"/>
    <property type="match status" value="1"/>
</dbReference>
<comment type="caution">
    <text evidence="21">The sequence shown here is derived from an EMBL/GenBank/DDBJ whole genome shotgun (WGS) entry which is preliminary data.</text>
</comment>
<comment type="subcellular location">
    <subcellularLocation>
        <location evidence="2 17 18">Cytoplasm</location>
    </subcellularLocation>
</comment>
<evidence type="ECO:0000256" key="5">
    <source>
        <dbReference type="ARBA" id="ARBA00012212"/>
    </source>
</evidence>
<keyword evidence="11 17" id="KW-0133">Cell shape</keyword>
<dbReference type="InterPro" id="IPR036565">
    <property type="entry name" value="Mur-like_cat_sf"/>
</dbReference>
<evidence type="ECO:0000256" key="6">
    <source>
        <dbReference type="ARBA" id="ARBA00015655"/>
    </source>
</evidence>
<dbReference type="InterPro" id="IPR004101">
    <property type="entry name" value="Mur_ligase_C"/>
</dbReference>
<comment type="similarity">
    <text evidence="4 17">Belongs to the MurCDEF family.</text>
</comment>
<evidence type="ECO:0000313" key="21">
    <source>
        <dbReference type="EMBL" id="MFD2116223.1"/>
    </source>
</evidence>
<evidence type="ECO:0000259" key="20">
    <source>
        <dbReference type="Pfam" id="PF08245"/>
    </source>
</evidence>
<dbReference type="Proteomes" id="UP001597362">
    <property type="component" value="Unassembled WGS sequence"/>
</dbReference>
<name>A0ABW4YKP2_9BACL</name>
<evidence type="ECO:0000259" key="19">
    <source>
        <dbReference type="Pfam" id="PF02875"/>
    </source>
</evidence>
<dbReference type="HAMAP" id="MF_00639">
    <property type="entry name" value="MurD"/>
    <property type="match status" value="1"/>
</dbReference>
<dbReference type="Gene3D" id="3.40.50.720">
    <property type="entry name" value="NAD(P)-binding Rossmann-like Domain"/>
    <property type="match status" value="1"/>
</dbReference>
<evidence type="ECO:0000313" key="22">
    <source>
        <dbReference type="Proteomes" id="UP001597362"/>
    </source>
</evidence>
<evidence type="ECO:0000256" key="9">
    <source>
        <dbReference type="ARBA" id="ARBA00022741"/>
    </source>
</evidence>
<dbReference type="Gene3D" id="3.90.190.20">
    <property type="entry name" value="Mur ligase, C-terminal domain"/>
    <property type="match status" value="1"/>
</dbReference>
<feature type="binding site" evidence="17">
    <location>
        <begin position="119"/>
        <end position="125"/>
    </location>
    <ligand>
        <name>ATP</name>
        <dbReference type="ChEBI" id="CHEBI:30616"/>
    </ligand>
</feature>
<comment type="pathway">
    <text evidence="3 17 18">Cell wall biogenesis; peptidoglycan biosynthesis.</text>
</comment>
<dbReference type="InterPro" id="IPR036615">
    <property type="entry name" value="Mur_ligase_C_dom_sf"/>
</dbReference>
<dbReference type="PANTHER" id="PTHR43692">
    <property type="entry name" value="UDP-N-ACETYLMURAMOYLALANINE--D-GLUTAMATE LIGASE"/>
    <property type="match status" value="1"/>
</dbReference>
<evidence type="ECO:0000256" key="17">
    <source>
        <dbReference type="HAMAP-Rule" id="MF_00639"/>
    </source>
</evidence>
<protein>
    <recommendedName>
        <fullName evidence="6 17">UDP-N-acetylmuramoylalanine--D-glutamate ligase</fullName>
        <ecNumber evidence="5 17">6.3.2.9</ecNumber>
    </recommendedName>
    <alternativeName>
        <fullName evidence="15 17">D-glutamic acid-adding enzyme</fullName>
    </alternativeName>
    <alternativeName>
        <fullName evidence="14 17">UDP-N-acetylmuramoyl-L-alanyl-D-glutamate synthetase</fullName>
    </alternativeName>
</protein>
<keyword evidence="17 18" id="KW-0131">Cell cycle</keyword>
<keyword evidence="9 17" id="KW-0547">Nucleotide-binding</keyword>
<organism evidence="21 22">
    <name type="scientific">Paenibacillus yanchengensis</name>
    <dbReference type="NCBI Taxonomy" id="2035833"/>
    <lineage>
        <taxon>Bacteria</taxon>
        <taxon>Bacillati</taxon>
        <taxon>Bacillota</taxon>
        <taxon>Bacilli</taxon>
        <taxon>Bacillales</taxon>
        <taxon>Paenibacillaceae</taxon>
        <taxon>Paenibacillus</taxon>
    </lineage>
</organism>
<comment type="function">
    <text evidence="1 17 18">Cell wall formation. Catalyzes the addition of glutamate to the nucleotide precursor UDP-N-acetylmuramoyl-L-alanine (UMA).</text>
</comment>
<feature type="domain" description="Mur ligase C-terminal" evidence="19">
    <location>
        <begin position="343"/>
        <end position="464"/>
    </location>
</feature>
<keyword evidence="10 17" id="KW-0067">ATP-binding</keyword>
<evidence type="ECO:0000256" key="18">
    <source>
        <dbReference type="RuleBase" id="RU003664"/>
    </source>
</evidence>
<evidence type="ECO:0000256" key="13">
    <source>
        <dbReference type="ARBA" id="ARBA00023316"/>
    </source>
</evidence>
<dbReference type="Gene3D" id="3.40.1190.10">
    <property type="entry name" value="Mur-like, catalytic domain"/>
    <property type="match status" value="1"/>
</dbReference>
<feature type="domain" description="Mur ligase central" evidence="20">
    <location>
        <begin position="117"/>
        <end position="320"/>
    </location>
</feature>
<dbReference type="InterPro" id="IPR013221">
    <property type="entry name" value="Mur_ligase_cen"/>
</dbReference>
<dbReference type="EMBL" id="JBHUHO010000030">
    <property type="protein sequence ID" value="MFD2116223.1"/>
    <property type="molecule type" value="Genomic_DNA"/>
</dbReference>